<evidence type="ECO:0000256" key="4">
    <source>
        <dbReference type="ARBA" id="ARBA00023212"/>
    </source>
</evidence>
<keyword evidence="5" id="KW-0966">Cell projection</keyword>
<keyword evidence="4" id="KW-0206">Cytoskeleton</keyword>
<feature type="non-terminal residue" evidence="7">
    <location>
        <position position="1"/>
    </location>
</feature>
<organism evidence="7">
    <name type="scientific">Spongospora subterranea</name>
    <dbReference type="NCBI Taxonomy" id="70186"/>
    <lineage>
        <taxon>Eukaryota</taxon>
        <taxon>Sar</taxon>
        <taxon>Rhizaria</taxon>
        <taxon>Endomyxa</taxon>
        <taxon>Phytomyxea</taxon>
        <taxon>Plasmodiophorida</taxon>
        <taxon>Plasmodiophoridae</taxon>
        <taxon>Spongospora</taxon>
    </lineage>
</organism>
<evidence type="ECO:0000256" key="6">
    <source>
        <dbReference type="ARBA" id="ARBA00039272"/>
    </source>
</evidence>
<dbReference type="PANTHER" id="PTHR12968">
    <property type="entry name" value="B9 DOMAIN-CONTAINING"/>
    <property type="match status" value="1"/>
</dbReference>
<accession>A0A0H5RW31</accession>
<dbReference type="AlphaFoldDB" id="A0A0H5RW31"/>
<dbReference type="EMBL" id="HACM01012522">
    <property type="protein sequence ID" value="CRZ12964.1"/>
    <property type="molecule type" value="Transcribed_RNA"/>
</dbReference>
<proteinExistence type="predicted"/>
<sequence length="142" mass="16271">VGDHDGGEGQTQVDYSSDGHCVWNHPIDCHWFTNSVQRWPRIYVQVYSMDEYGGIRHEGYSLCTLPTCPGYHEIICSVWRPIGTAHEEISGYFLGLNPSLTTTNVLYETARDERCKLSTRSIGSVTFRVDIIMRNFDFHHVD</sequence>
<evidence type="ECO:0000313" key="7">
    <source>
        <dbReference type="EMBL" id="CRZ12964.1"/>
    </source>
</evidence>
<dbReference type="InterPro" id="IPR010796">
    <property type="entry name" value="C2_B9-type_dom"/>
</dbReference>
<dbReference type="Pfam" id="PF07162">
    <property type="entry name" value="B9-C2"/>
    <property type="match status" value="1"/>
</dbReference>
<reference evidence="7" key="1">
    <citation type="submission" date="2015-04" db="EMBL/GenBank/DDBJ databases">
        <title>The genome sequence of the plant pathogenic Rhizarian Plasmodiophora brassicae reveals insights in its biotrophic life cycle and the origin of chitin synthesis.</title>
        <authorList>
            <person name="Schwelm A."/>
            <person name="Fogelqvist J."/>
            <person name="Knaust A."/>
            <person name="Julke S."/>
            <person name="Lilja T."/>
            <person name="Dhandapani V."/>
            <person name="Bonilla-Rosso G."/>
            <person name="Karlsson M."/>
            <person name="Shevchenko A."/>
            <person name="Choi S.R."/>
            <person name="Kim H.G."/>
            <person name="Park J.Y."/>
            <person name="Lim Y.P."/>
            <person name="Ludwig-Muller J."/>
            <person name="Dixelius C."/>
        </authorList>
    </citation>
    <scope>NUCLEOTIDE SEQUENCE</scope>
    <source>
        <tissue evidence="7">Potato root galls</tissue>
    </source>
</reference>
<dbReference type="GO" id="GO:0060271">
    <property type="term" value="P:cilium assembly"/>
    <property type="evidence" value="ECO:0007669"/>
    <property type="project" value="TreeGrafter"/>
</dbReference>
<feature type="non-terminal residue" evidence="7">
    <location>
        <position position="142"/>
    </location>
</feature>
<comment type="subcellular location">
    <subcellularLocation>
        <location evidence="1">Cytoplasm</location>
        <location evidence="1">Cytoskeleton</location>
        <location evidence="1">Cilium basal body</location>
    </subcellularLocation>
</comment>
<dbReference type="PANTHER" id="PTHR12968:SF2">
    <property type="entry name" value="B9 DOMAIN-CONTAINING PROTEIN 2"/>
    <property type="match status" value="1"/>
</dbReference>
<protein>
    <recommendedName>
        <fullName evidence="6">B9 domain-containing protein 2</fullName>
    </recommendedName>
</protein>
<dbReference type="PROSITE" id="PS51381">
    <property type="entry name" value="C2_B9"/>
    <property type="match status" value="1"/>
</dbReference>
<keyword evidence="3" id="KW-0970">Cilium biogenesis/degradation</keyword>
<evidence type="ECO:0000256" key="2">
    <source>
        <dbReference type="ARBA" id="ARBA00022490"/>
    </source>
</evidence>
<keyword evidence="2" id="KW-0963">Cytoplasm</keyword>
<evidence type="ECO:0000256" key="5">
    <source>
        <dbReference type="ARBA" id="ARBA00023273"/>
    </source>
</evidence>
<dbReference type="GO" id="GO:0036038">
    <property type="term" value="C:MKS complex"/>
    <property type="evidence" value="ECO:0007669"/>
    <property type="project" value="TreeGrafter"/>
</dbReference>
<name>A0A0H5RW31_9EUKA</name>
<evidence type="ECO:0000256" key="3">
    <source>
        <dbReference type="ARBA" id="ARBA00022794"/>
    </source>
</evidence>
<evidence type="ECO:0000256" key="1">
    <source>
        <dbReference type="ARBA" id="ARBA00004120"/>
    </source>
</evidence>